<dbReference type="EMBL" id="KZ819202">
    <property type="protein sequence ID" value="PWY97797.1"/>
    <property type="molecule type" value="Genomic_DNA"/>
</dbReference>
<keyword evidence="2" id="KW-1185">Reference proteome</keyword>
<name>A0A317XIW5_9BASI</name>
<evidence type="ECO:0000313" key="1">
    <source>
        <dbReference type="EMBL" id="PWY97797.1"/>
    </source>
</evidence>
<organism evidence="1 2">
    <name type="scientific">Testicularia cyperi</name>
    <dbReference type="NCBI Taxonomy" id="1882483"/>
    <lineage>
        <taxon>Eukaryota</taxon>
        <taxon>Fungi</taxon>
        <taxon>Dikarya</taxon>
        <taxon>Basidiomycota</taxon>
        <taxon>Ustilaginomycotina</taxon>
        <taxon>Ustilaginomycetes</taxon>
        <taxon>Ustilaginales</taxon>
        <taxon>Anthracoideaceae</taxon>
        <taxon>Testicularia</taxon>
    </lineage>
</organism>
<proteinExistence type="predicted"/>
<protein>
    <submittedName>
        <fullName evidence="1">Uncharacterized protein</fullName>
    </submittedName>
</protein>
<dbReference type="AlphaFoldDB" id="A0A317XIW5"/>
<reference evidence="1 2" key="1">
    <citation type="journal article" date="2018" name="Mol. Biol. Evol.">
        <title>Broad Genomic Sampling Reveals a Smut Pathogenic Ancestry of the Fungal Clade Ustilaginomycotina.</title>
        <authorList>
            <person name="Kijpornyongpan T."/>
            <person name="Mondo S.J."/>
            <person name="Barry K."/>
            <person name="Sandor L."/>
            <person name="Lee J."/>
            <person name="Lipzen A."/>
            <person name="Pangilinan J."/>
            <person name="LaButti K."/>
            <person name="Hainaut M."/>
            <person name="Henrissat B."/>
            <person name="Grigoriev I.V."/>
            <person name="Spatafora J.W."/>
            <person name="Aime M.C."/>
        </authorList>
    </citation>
    <scope>NUCLEOTIDE SEQUENCE [LARGE SCALE GENOMIC DNA]</scope>
    <source>
        <strain evidence="1 2">MCA 3645</strain>
    </source>
</reference>
<evidence type="ECO:0000313" key="2">
    <source>
        <dbReference type="Proteomes" id="UP000246740"/>
    </source>
</evidence>
<gene>
    <name evidence="1" type="ORF">BCV70DRAFT_45645</name>
</gene>
<accession>A0A317XIW5</accession>
<sequence length="180" mass="19608">MLAKACWEAEGDSSSYPWSMALSHSLSSLGTLWHSSVFGSPRGLRGERGILAVVPDPCHTWQLLNPLSQPRLRHLRGTLIPEHVMGQLLWYDRWLRSSFSASIAKLALVSVTRSVSEPPTYGRGQSETRRAAGSQQCSQSTLAVITMHCVFIASVPPVVRLCCDRGSCDNGGNGIEVETS</sequence>
<dbReference type="InParanoid" id="A0A317XIW5"/>
<dbReference type="Proteomes" id="UP000246740">
    <property type="component" value="Unassembled WGS sequence"/>
</dbReference>